<dbReference type="GO" id="GO:0003700">
    <property type="term" value="F:DNA-binding transcription factor activity"/>
    <property type="evidence" value="ECO:0007669"/>
    <property type="project" value="TreeGrafter"/>
</dbReference>
<accession>A0A9W8AZM0</accession>
<keyword evidence="2" id="KW-0539">Nucleus</keyword>
<evidence type="ECO:0000313" key="6">
    <source>
        <dbReference type="EMBL" id="KAJ1969389.1"/>
    </source>
</evidence>
<feature type="compositionally biased region" description="Low complexity" evidence="4">
    <location>
        <begin position="33"/>
        <end position="51"/>
    </location>
</feature>
<feature type="compositionally biased region" description="Basic residues" evidence="4">
    <location>
        <begin position="415"/>
        <end position="424"/>
    </location>
</feature>
<dbReference type="Gene3D" id="4.10.280.10">
    <property type="entry name" value="Helix-loop-helix DNA-binding domain"/>
    <property type="match status" value="1"/>
</dbReference>
<dbReference type="Proteomes" id="UP001150925">
    <property type="component" value="Unassembled WGS sequence"/>
</dbReference>
<keyword evidence="7" id="KW-1185">Reference proteome</keyword>
<feature type="region of interest" description="Disordered" evidence="4">
    <location>
        <begin position="647"/>
        <end position="689"/>
    </location>
</feature>
<dbReference type="AlphaFoldDB" id="A0A9W8AZM0"/>
<sequence>MSPSQSQLTTTHALPSLSTDSQTLSHGGLALESPAMSPALLPEAALPSPSKARGRKKRQHPDRGDGPCSHPAETSCVTSPKRTGGRPRGSRKVSGKVTTTPNITTGSTQNTTGRSQPRRMSGATIASSPMTFTTTPDVYQNPLLLHPSPFMFDPSTWSPWGPNDTQALSNLSLASPGLLGSPSLDLSNHTSPVFQPIPHSQMDFQLGSPYLTVNPQMTIPSSNAQEISLGAFNSPVQPSTFHHMSFSQEPTSKSTTSTATVSQPVTLPSSSYQDDVGLAIDILASDTRNSTGPGAPIAPNLESNGSVTTLPLAPATPASLMQLDVQSGMPTPKLVLNSQSALAPIPENNSKPRELQSDLTSISTALPVLKPSNRDLAQTSRKEAVTLSGSNPVDHGEVRARESIPNQSTSQAQGKPRKSKKSEKRKSTGKEPQIRPDYPVGTAIGSSISSTCPSTPIPPSFVSPTMDPSPHLASGPSSRFVSPALKPGLSSNVPVTPKVPLIPSGELKPTGALKVPISPLPRGSISLSNSGLSPAEIAARLAERSNYQNLLTGDSQRLGLNYDRDLHSGLEQRRSNHKAAEQKRRDSLKRCFENLQTKLPNVDSRTASKVYLLNKASAYIADLEEQHRRDQEKIRMLQNRLGILDPVREETEPSSSLVSTTQDQPSPALDTSDGTTEVSDRSTTTSPVR</sequence>
<feature type="domain" description="BHLH" evidence="5">
    <location>
        <begin position="572"/>
        <end position="623"/>
    </location>
</feature>
<dbReference type="PANTHER" id="PTHR10328">
    <property type="entry name" value="PROTEIN MAX MYC-ASSOCIATED FACTOR X"/>
    <property type="match status" value="1"/>
</dbReference>
<feature type="compositionally biased region" description="Polar residues" evidence="4">
    <location>
        <begin position="653"/>
        <end position="665"/>
    </location>
</feature>
<feature type="compositionally biased region" description="Polar residues" evidence="4">
    <location>
        <begin position="240"/>
        <end position="250"/>
    </location>
</feature>
<feature type="compositionally biased region" description="Basic residues" evidence="4">
    <location>
        <begin position="83"/>
        <end position="94"/>
    </location>
</feature>
<name>A0A9W8AZM0_9FUNG</name>
<dbReference type="GO" id="GO:0003677">
    <property type="term" value="F:DNA binding"/>
    <property type="evidence" value="ECO:0007669"/>
    <property type="project" value="UniProtKB-KW"/>
</dbReference>
<feature type="compositionally biased region" description="Polar residues" evidence="4">
    <location>
        <begin position="1"/>
        <end position="25"/>
    </location>
</feature>
<dbReference type="GO" id="GO:0046983">
    <property type="term" value="F:protein dimerization activity"/>
    <property type="evidence" value="ECO:0007669"/>
    <property type="project" value="InterPro"/>
</dbReference>
<dbReference type="EMBL" id="JANBPY010000064">
    <property type="protein sequence ID" value="KAJ1969389.1"/>
    <property type="molecule type" value="Genomic_DNA"/>
</dbReference>
<feature type="compositionally biased region" description="Low complexity" evidence="4">
    <location>
        <begin position="251"/>
        <end position="262"/>
    </location>
</feature>
<dbReference type="SUPFAM" id="SSF47459">
    <property type="entry name" value="HLH, helix-loop-helix DNA-binding domain"/>
    <property type="match status" value="1"/>
</dbReference>
<dbReference type="InterPro" id="IPR011598">
    <property type="entry name" value="bHLH_dom"/>
</dbReference>
<feature type="coiled-coil region" evidence="3">
    <location>
        <begin position="613"/>
        <end position="640"/>
    </location>
</feature>
<feature type="region of interest" description="Disordered" evidence="4">
    <location>
        <begin position="371"/>
        <end position="479"/>
    </location>
</feature>
<dbReference type="GO" id="GO:0090575">
    <property type="term" value="C:RNA polymerase II transcription regulator complex"/>
    <property type="evidence" value="ECO:0007669"/>
    <property type="project" value="TreeGrafter"/>
</dbReference>
<evidence type="ECO:0000256" key="4">
    <source>
        <dbReference type="SAM" id="MobiDB-lite"/>
    </source>
</evidence>
<dbReference type="GO" id="GO:0045944">
    <property type="term" value="P:positive regulation of transcription by RNA polymerase II"/>
    <property type="evidence" value="ECO:0007669"/>
    <property type="project" value="TreeGrafter"/>
</dbReference>
<dbReference type="OrthoDB" id="5344169at2759"/>
<dbReference type="Pfam" id="PF00010">
    <property type="entry name" value="HLH"/>
    <property type="match status" value="1"/>
</dbReference>
<evidence type="ECO:0000259" key="5">
    <source>
        <dbReference type="PROSITE" id="PS50888"/>
    </source>
</evidence>
<feature type="region of interest" description="Disordered" evidence="4">
    <location>
        <begin position="240"/>
        <end position="268"/>
    </location>
</feature>
<reference evidence="6" key="1">
    <citation type="submission" date="2022-07" db="EMBL/GenBank/DDBJ databases">
        <title>Phylogenomic reconstructions and comparative analyses of Kickxellomycotina fungi.</title>
        <authorList>
            <person name="Reynolds N.K."/>
            <person name="Stajich J.E."/>
            <person name="Barry K."/>
            <person name="Grigoriev I.V."/>
            <person name="Crous P."/>
            <person name="Smith M.E."/>
        </authorList>
    </citation>
    <scope>NUCLEOTIDE SEQUENCE</scope>
    <source>
        <strain evidence="6">RSA 1196</strain>
    </source>
</reference>
<organism evidence="6 7">
    <name type="scientific">Dispira parvispora</name>
    <dbReference type="NCBI Taxonomy" id="1520584"/>
    <lineage>
        <taxon>Eukaryota</taxon>
        <taxon>Fungi</taxon>
        <taxon>Fungi incertae sedis</taxon>
        <taxon>Zoopagomycota</taxon>
        <taxon>Kickxellomycotina</taxon>
        <taxon>Dimargaritomycetes</taxon>
        <taxon>Dimargaritales</taxon>
        <taxon>Dimargaritaceae</taxon>
        <taxon>Dispira</taxon>
    </lineage>
</organism>
<gene>
    <name evidence="6" type="ORF">IWQ62_000657</name>
</gene>
<evidence type="ECO:0000256" key="1">
    <source>
        <dbReference type="ARBA" id="ARBA00023125"/>
    </source>
</evidence>
<feature type="compositionally biased region" description="Polar residues" evidence="4">
    <location>
        <begin position="96"/>
        <end position="115"/>
    </location>
</feature>
<keyword evidence="3" id="KW-0175">Coiled coil</keyword>
<feature type="compositionally biased region" description="Polar residues" evidence="4">
    <location>
        <begin position="672"/>
        <end position="689"/>
    </location>
</feature>
<proteinExistence type="predicted"/>
<dbReference type="SMART" id="SM00353">
    <property type="entry name" value="HLH"/>
    <property type="match status" value="1"/>
</dbReference>
<feature type="compositionally biased region" description="Polar residues" evidence="4">
    <location>
        <begin position="124"/>
        <end position="133"/>
    </location>
</feature>
<evidence type="ECO:0000256" key="2">
    <source>
        <dbReference type="ARBA" id="ARBA00023242"/>
    </source>
</evidence>
<evidence type="ECO:0000256" key="3">
    <source>
        <dbReference type="SAM" id="Coils"/>
    </source>
</evidence>
<feature type="region of interest" description="Disordered" evidence="4">
    <location>
        <begin position="1"/>
        <end position="133"/>
    </location>
</feature>
<dbReference type="PANTHER" id="PTHR10328:SF15">
    <property type="entry name" value="BHLH TRANSCRIPTION FACTOR"/>
    <property type="match status" value="1"/>
</dbReference>
<evidence type="ECO:0000313" key="7">
    <source>
        <dbReference type="Proteomes" id="UP001150925"/>
    </source>
</evidence>
<feature type="compositionally biased region" description="Polar residues" evidence="4">
    <location>
        <begin position="404"/>
        <end position="413"/>
    </location>
</feature>
<comment type="caution">
    <text evidence="6">The sequence shown here is derived from an EMBL/GenBank/DDBJ whole genome shotgun (WGS) entry which is preliminary data.</text>
</comment>
<protein>
    <recommendedName>
        <fullName evidence="5">BHLH domain-containing protein</fullName>
    </recommendedName>
</protein>
<keyword evidence="1" id="KW-0238">DNA-binding</keyword>
<dbReference type="InterPro" id="IPR036638">
    <property type="entry name" value="HLH_DNA-bd_sf"/>
</dbReference>
<feature type="compositionally biased region" description="Basic and acidic residues" evidence="4">
    <location>
        <begin position="425"/>
        <end position="434"/>
    </location>
</feature>
<dbReference type="PROSITE" id="PS50888">
    <property type="entry name" value="BHLH"/>
    <property type="match status" value="1"/>
</dbReference>